<dbReference type="GO" id="GO:0016829">
    <property type="term" value="F:lyase activity"/>
    <property type="evidence" value="ECO:0007669"/>
    <property type="project" value="UniProtKB-KW"/>
</dbReference>
<comment type="caution">
    <text evidence="4">The sequence shown here is derived from an EMBL/GenBank/DDBJ whole genome shotgun (WGS) entry which is preliminary data.</text>
</comment>
<gene>
    <name evidence="4" type="ORF">G3T36_03695</name>
</gene>
<dbReference type="InterPro" id="IPR051466">
    <property type="entry name" value="D-amino_acid_metab_enzyme"/>
</dbReference>
<dbReference type="Proteomes" id="UP000474967">
    <property type="component" value="Unassembled WGS sequence"/>
</dbReference>
<sequence>MTSESNEFAPKGSPFEPVGADGVVRLSAFSTPIATLAGDRMAGNIRAMAQWCGDRGLLLSPHGKTTMAPSIWEQQLAAGAWAITVANPAQLRVARRAGIRRVIVANEFVDPTALRWVYAQHAADPDWRVICWVDSVAGVEAMAAQHDGTAPPIDVCIEVGALDARGGVRSEDEARRVAEAVAATPAVRLVGVAGYEGVVTHGADAAGLAEVSGYLRRLVSIHRRLADLYETDEVLISAGGSAYFDLVAAELGPEAGTQAGSSTLVVLRPGVYVTYDDGIYTQIAPQARGAGPQLVAAMHVWGRVLSRPQPDLALLDVGRRDISADEGMPVPQRVNRNGTWRPDTALNGAAVIDLNDQHTYLRLAPNSPIEVGDVVRLGLSHPCTTFDKWSTIPVIDDPDIPDPRVTEFIETYF</sequence>
<dbReference type="SUPFAM" id="SSF51419">
    <property type="entry name" value="PLP-binding barrel"/>
    <property type="match status" value="1"/>
</dbReference>
<evidence type="ECO:0000256" key="2">
    <source>
        <dbReference type="ARBA" id="ARBA00023239"/>
    </source>
</evidence>
<evidence type="ECO:0000256" key="1">
    <source>
        <dbReference type="ARBA" id="ARBA00005323"/>
    </source>
</evidence>
<dbReference type="AlphaFoldDB" id="A0A6L9XUI7"/>
<dbReference type="EMBL" id="JAAGWY010000001">
    <property type="protein sequence ID" value="NEN04966.1"/>
    <property type="molecule type" value="Genomic_DNA"/>
</dbReference>
<evidence type="ECO:0000259" key="3">
    <source>
        <dbReference type="SMART" id="SM01119"/>
    </source>
</evidence>
<dbReference type="Pfam" id="PF01168">
    <property type="entry name" value="Ala_racemase_N"/>
    <property type="match status" value="1"/>
</dbReference>
<feature type="domain" description="D-serine dehydratase-like" evidence="3">
    <location>
        <begin position="297"/>
        <end position="396"/>
    </location>
</feature>
<comment type="similarity">
    <text evidence="1">Belongs to the DSD1 family.</text>
</comment>
<evidence type="ECO:0000313" key="4">
    <source>
        <dbReference type="EMBL" id="NEN04966.1"/>
    </source>
</evidence>
<accession>A0A6L9XUI7</accession>
<evidence type="ECO:0000313" key="5">
    <source>
        <dbReference type="Proteomes" id="UP000474967"/>
    </source>
</evidence>
<dbReference type="Pfam" id="PF14031">
    <property type="entry name" value="D-ser_dehydrat"/>
    <property type="match status" value="1"/>
</dbReference>
<dbReference type="PANTHER" id="PTHR28004:SF8">
    <property type="entry name" value="D-SERINE DEAMINASE"/>
    <property type="match status" value="1"/>
</dbReference>
<dbReference type="Gene3D" id="2.40.37.20">
    <property type="entry name" value="D-serine dehydratase-like domain"/>
    <property type="match status" value="1"/>
</dbReference>
<reference evidence="4 5" key="1">
    <citation type="journal article" date="2014" name="J. Microbiol.">
        <title>Diaminobutyricibacter tongyongensis gen. nov., sp. nov. and Homoserinibacter gongjuensis gen. nov., sp. nov. belong to the family Microbacteriaceae.</title>
        <authorList>
            <person name="Kim S.J."/>
            <person name="Ahn J.H."/>
            <person name="Weon H.Y."/>
            <person name="Hamada M."/>
            <person name="Suzuki K."/>
            <person name="Kwon S.W."/>
        </authorList>
    </citation>
    <scope>NUCLEOTIDE SEQUENCE [LARGE SCALE GENOMIC DNA]</scope>
    <source>
        <strain evidence="4 5">NBRC 108724</strain>
    </source>
</reference>
<dbReference type="PANTHER" id="PTHR28004">
    <property type="entry name" value="ZGC:162816-RELATED"/>
    <property type="match status" value="1"/>
</dbReference>
<dbReference type="InterPro" id="IPR042208">
    <property type="entry name" value="D-ser_dehydrat-like_sf"/>
</dbReference>
<proteinExistence type="inferred from homology"/>
<keyword evidence="5" id="KW-1185">Reference proteome</keyword>
<protein>
    <submittedName>
        <fullName evidence="4">Amino acid deaminase</fullName>
    </submittedName>
</protein>
<dbReference type="Gene3D" id="3.20.20.10">
    <property type="entry name" value="Alanine racemase"/>
    <property type="match status" value="1"/>
</dbReference>
<organism evidence="4 5">
    <name type="scientific">Leifsonia tongyongensis</name>
    <dbReference type="NCBI Taxonomy" id="1268043"/>
    <lineage>
        <taxon>Bacteria</taxon>
        <taxon>Bacillati</taxon>
        <taxon>Actinomycetota</taxon>
        <taxon>Actinomycetes</taxon>
        <taxon>Micrococcales</taxon>
        <taxon>Microbacteriaceae</taxon>
        <taxon>Leifsonia</taxon>
    </lineage>
</organism>
<dbReference type="InterPro" id="IPR029066">
    <property type="entry name" value="PLP-binding_barrel"/>
</dbReference>
<dbReference type="SMART" id="SM01119">
    <property type="entry name" value="D-ser_dehydrat"/>
    <property type="match status" value="1"/>
</dbReference>
<name>A0A6L9XUI7_9MICO</name>
<dbReference type="InterPro" id="IPR001608">
    <property type="entry name" value="Ala_racemase_N"/>
</dbReference>
<dbReference type="InterPro" id="IPR026956">
    <property type="entry name" value="D-ser_dehydrat-like_dom"/>
</dbReference>
<keyword evidence="2" id="KW-0456">Lyase</keyword>